<sequence>MPALPALLVVAMSVAALLTVPGAGADPDPQSLAELPHRYVIAHRGAGAYLAPENTAAAFERGIADPAVHLLEFDVRTLKDGTGGVWHDATVDRISTSTGPVSSFTRAAFRRLTIDAGAWFGGGAADARPLLLTEVLDRYAHRKLLLADPKDARAAETVIAAVQARGLAHRVQMQSHSFADLAKARRAGMVTQLLIGTTEQAAAAPPDRLKEAGVPRVSLSSSLPDAVIARYVRAGLAVSCYKVNRHHRRDELYALGVRGIDTDDPGYIAGRGFTRATDPFGMRTWWYGHMGNGQTAAALGPQRRGTFTGPHWWTVPAGGDPLFARQGWAFPLGGAYTLTASVRFERLASDRTRWAGLYFSARHDHAFTDARDRLNGGYTLILRQNGALQLYRKDPAGTTLLKTVQTAPVRAGTVARLAVTVSADAIEFRRTDGRDAGAEVEDAAHRGPYLFLGRPGSGPQVSFSGVTVSRPGGRALPTPR</sequence>
<dbReference type="EC" id="3.1.4.46" evidence="3"/>
<comment type="caution">
    <text evidence="3">The sequence shown here is derived from an EMBL/GenBank/DDBJ whole genome shotgun (WGS) entry which is preliminary data.</text>
</comment>
<keyword evidence="4" id="KW-1185">Reference proteome</keyword>
<feature type="chain" id="PRO_5031189104" evidence="1">
    <location>
        <begin position="26"/>
        <end position="480"/>
    </location>
</feature>
<organism evidence="3 4">
    <name type="scientific">Thermomonospora cellulosilytica</name>
    <dbReference type="NCBI Taxonomy" id="1411118"/>
    <lineage>
        <taxon>Bacteria</taxon>
        <taxon>Bacillati</taxon>
        <taxon>Actinomycetota</taxon>
        <taxon>Actinomycetes</taxon>
        <taxon>Streptosporangiales</taxon>
        <taxon>Thermomonosporaceae</taxon>
        <taxon>Thermomonospora</taxon>
    </lineage>
</organism>
<dbReference type="SUPFAM" id="SSF51695">
    <property type="entry name" value="PLC-like phosphodiesterases"/>
    <property type="match status" value="1"/>
</dbReference>
<proteinExistence type="predicted"/>
<reference evidence="3 4" key="1">
    <citation type="submission" date="2020-08" db="EMBL/GenBank/DDBJ databases">
        <title>Sequencing the genomes of 1000 actinobacteria strains.</title>
        <authorList>
            <person name="Klenk H.-P."/>
        </authorList>
    </citation>
    <scope>NUCLEOTIDE SEQUENCE [LARGE SCALE GENOMIC DNA]</scope>
    <source>
        <strain evidence="3 4">DSM 45823</strain>
    </source>
</reference>
<evidence type="ECO:0000256" key="1">
    <source>
        <dbReference type="SAM" id="SignalP"/>
    </source>
</evidence>
<accession>A0A7W3R8M9</accession>
<dbReference type="RefSeq" id="WP_182705942.1">
    <property type="nucleotide sequence ID" value="NZ_JACJII010000001.1"/>
</dbReference>
<keyword evidence="1" id="KW-0732">Signal</keyword>
<dbReference type="InterPro" id="IPR017946">
    <property type="entry name" value="PLC-like_Pdiesterase_TIM-brl"/>
</dbReference>
<dbReference type="InterPro" id="IPR030395">
    <property type="entry name" value="GP_PDE_dom"/>
</dbReference>
<keyword evidence="3" id="KW-0378">Hydrolase</keyword>
<dbReference type="AlphaFoldDB" id="A0A7W3R8M9"/>
<dbReference type="PROSITE" id="PS51704">
    <property type="entry name" value="GP_PDE"/>
    <property type="match status" value="1"/>
</dbReference>
<dbReference type="Pfam" id="PF03009">
    <property type="entry name" value="GDPD"/>
    <property type="match status" value="1"/>
</dbReference>
<dbReference type="Gene3D" id="2.60.120.560">
    <property type="entry name" value="Exo-inulinase, domain 1"/>
    <property type="match status" value="1"/>
</dbReference>
<evidence type="ECO:0000313" key="3">
    <source>
        <dbReference type="EMBL" id="MBA9004498.1"/>
    </source>
</evidence>
<evidence type="ECO:0000313" key="4">
    <source>
        <dbReference type="Proteomes" id="UP000539313"/>
    </source>
</evidence>
<dbReference type="Gene3D" id="3.20.20.190">
    <property type="entry name" value="Phosphatidylinositol (PI) phosphodiesterase"/>
    <property type="match status" value="1"/>
</dbReference>
<dbReference type="EMBL" id="JACJII010000001">
    <property type="protein sequence ID" value="MBA9004498.1"/>
    <property type="molecule type" value="Genomic_DNA"/>
</dbReference>
<protein>
    <submittedName>
        <fullName evidence="3">Glycerophosphoryl diester phosphodiesterase</fullName>
        <ecNumber evidence="3">3.1.4.46</ecNumber>
    </submittedName>
</protein>
<dbReference type="Proteomes" id="UP000539313">
    <property type="component" value="Unassembled WGS sequence"/>
</dbReference>
<dbReference type="GO" id="GO:0006629">
    <property type="term" value="P:lipid metabolic process"/>
    <property type="evidence" value="ECO:0007669"/>
    <property type="project" value="InterPro"/>
</dbReference>
<dbReference type="GO" id="GO:0008889">
    <property type="term" value="F:glycerophosphodiester phosphodiesterase activity"/>
    <property type="evidence" value="ECO:0007669"/>
    <property type="project" value="UniProtKB-EC"/>
</dbReference>
<dbReference type="PANTHER" id="PTHR46211">
    <property type="entry name" value="GLYCEROPHOSPHORYL DIESTER PHOSPHODIESTERASE"/>
    <property type="match status" value="1"/>
</dbReference>
<evidence type="ECO:0000259" key="2">
    <source>
        <dbReference type="PROSITE" id="PS51704"/>
    </source>
</evidence>
<name>A0A7W3R8M9_9ACTN</name>
<feature type="domain" description="GP-PDE" evidence="2">
    <location>
        <begin position="38"/>
        <end position="272"/>
    </location>
</feature>
<dbReference type="PANTHER" id="PTHR46211:SF14">
    <property type="entry name" value="GLYCEROPHOSPHODIESTER PHOSPHODIESTERASE"/>
    <property type="match status" value="1"/>
</dbReference>
<gene>
    <name evidence="3" type="ORF">HNR21_003380</name>
</gene>
<feature type="signal peptide" evidence="1">
    <location>
        <begin position="1"/>
        <end position="25"/>
    </location>
</feature>
<dbReference type="CDD" id="cd08556">
    <property type="entry name" value="GDPD"/>
    <property type="match status" value="1"/>
</dbReference>